<dbReference type="GO" id="GO:0016020">
    <property type="term" value="C:membrane"/>
    <property type="evidence" value="ECO:0007669"/>
    <property type="project" value="UniProtKB-SubCell"/>
</dbReference>
<keyword evidence="3 6" id="KW-0812">Transmembrane</keyword>
<feature type="compositionally biased region" description="Basic and acidic residues" evidence="7">
    <location>
        <begin position="223"/>
        <end position="232"/>
    </location>
</feature>
<evidence type="ECO:0000256" key="6">
    <source>
        <dbReference type="RuleBase" id="RU363077"/>
    </source>
</evidence>
<name>A0AA38TIE0_9ASTR</name>
<feature type="transmembrane region" description="Helical" evidence="6">
    <location>
        <begin position="108"/>
        <end position="130"/>
    </location>
</feature>
<proteinExistence type="inferred from homology"/>
<evidence type="ECO:0000256" key="2">
    <source>
        <dbReference type="ARBA" id="ARBA00007635"/>
    </source>
</evidence>
<comment type="caution">
    <text evidence="6">Lacks conserved residue(s) required for the propagation of feature annotation.</text>
</comment>
<protein>
    <recommendedName>
        <fullName evidence="6">WAT1-related protein</fullName>
    </recommendedName>
</protein>
<dbReference type="Pfam" id="PF00892">
    <property type="entry name" value="EamA"/>
    <property type="match status" value="1"/>
</dbReference>
<comment type="caution">
    <text evidence="9">The sequence shown here is derived from an EMBL/GenBank/DDBJ whole genome shotgun (WGS) entry which is preliminary data.</text>
</comment>
<comment type="subcellular location">
    <subcellularLocation>
        <location evidence="1 6">Membrane</location>
        <topology evidence="1 6">Multi-pass membrane protein</topology>
    </subcellularLocation>
</comment>
<comment type="similarity">
    <text evidence="2 6">Belongs to the drug/metabolite transporter (DMT) superfamily. Plant drug/metabolite exporter (P-DME) (TC 2.A.7.4) family.</text>
</comment>
<feature type="domain" description="EamA" evidence="8">
    <location>
        <begin position="78"/>
        <end position="202"/>
    </location>
</feature>
<evidence type="ECO:0000256" key="3">
    <source>
        <dbReference type="ARBA" id="ARBA00022692"/>
    </source>
</evidence>
<evidence type="ECO:0000256" key="4">
    <source>
        <dbReference type="ARBA" id="ARBA00022989"/>
    </source>
</evidence>
<reference evidence="9" key="1">
    <citation type="submission" date="2023-03" db="EMBL/GenBank/DDBJ databases">
        <title>Chromosome-scale reference genome and RAD-based genetic map of yellow starthistle (Centaurea solstitialis) reveal putative structural variation and QTLs associated with invader traits.</title>
        <authorList>
            <person name="Reatini B."/>
            <person name="Cang F.A."/>
            <person name="Jiang Q."/>
            <person name="Mckibben M.T.W."/>
            <person name="Barker M.S."/>
            <person name="Rieseberg L.H."/>
            <person name="Dlugosch K.M."/>
        </authorList>
    </citation>
    <scope>NUCLEOTIDE SEQUENCE</scope>
    <source>
        <strain evidence="9">CAN-66</strain>
        <tissue evidence="9">Leaf</tissue>
    </source>
</reference>
<dbReference type="AlphaFoldDB" id="A0AA38TIE0"/>
<dbReference type="InterPro" id="IPR030184">
    <property type="entry name" value="WAT1-related"/>
</dbReference>
<feature type="transmembrane region" description="Helical" evidence="6">
    <location>
        <begin position="79"/>
        <end position="96"/>
    </location>
</feature>
<evidence type="ECO:0000313" key="10">
    <source>
        <dbReference type="Proteomes" id="UP001172457"/>
    </source>
</evidence>
<keyword evidence="4 6" id="KW-1133">Transmembrane helix</keyword>
<dbReference type="InterPro" id="IPR000620">
    <property type="entry name" value="EamA_dom"/>
</dbReference>
<dbReference type="PANTHER" id="PTHR31218">
    <property type="entry name" value="WAT1-RELATED PROTEIN"/>
    <property type="match status" value="1"/>
</dbReference>
<dbReference type="EMBL" id="JARYMX010000004">
    <property type="protein sequence ID" value="KAJ9554566.1"/>
    <property type="molecule type" value="Genomic_DNA"/>
</dbReference>
<keyword evidence="5 6" id="KW-0472">Membrane</keyword>
<evidence type="ECO:0000259" key="8">
    <source>
        <dbReference type="Pfam" id="PF00892"/>
    </source>
</evidence>
<evidence type="ECO:0000256" key="1">
    <source>
        <dbReference type="ARBA" id="ARBA00004141"/>
    </source>
</evidence>
<dbReference type="Proteomes" id="UP001172457">
    <property type="component" value="Chromosome 4"/>
</dbReference>
<dbReference type="GO" id="GO:0022857">
    <property type="term" value="F:transmembrane transporter activity"/>
    <property type="evidence" value="ECO:0007669"/>
    <property type="project" value="InterPro"/>
</dbReference>
<accession>A0AA38TIE0</accession>
<evidence type="ECO:0000256" key="7">
    <source>
        <dbReference type="SAM" id="MobiDB-lite"/>
    </source>
</evidence>
<organism evidence="9 10">
    <name type="scientific">Centaurea solstitialis</name>
    <name type="common">yellow star-thistle</name>
    <dbReference type="NCBI Taxonomy" id="347529"/>
    <lineage>
        <taxon>Eukaryota</taxon>
        <taxon>Viridiplantae</taxon>
        <taxon>Streptophyta</taxon>
        <taxon>Embryophyta</taxon>
        <taxon>Tracheophyta</taxon>
        <taxon>Spermatophyta</taxon>
        <taxon>Magnoliopsida</taxon>
        <taxon>eudicotyledons</taxon>
        <taxon>Gunneridae</taxon>
        <taxon>Pentapetalae</taxon>
        <taxon>asterids</taxon>
        <taxon>campanulids</taxon>
        <taxon>Asterales</taxon>
        <taxon>Asteraceae</taxon>
        <taxon>Carduoideae</taxon>
        <taxon>Cardueae</taxon>
        <taxon>Centaureinae</taxon>
        <taxon>Centaurea</taxon>
    </lineage>
</organism>
<sequence length="267" mass="29789">MCNMLPLPPTPPLTFFMAWIFRLEKPREDHRNLCDSRWSHGRDPCPPVILLPWTNVIRVHHPRPSDTPSPSNQADHLKGAIMINAACFCWASFYILQAVTLNKYPAQLSLTTLICMMGAFQGIVTTPVVIEKGKTGIRSIKWDTKLFATLYIGIDRSAATYYISGLVMKERGPSFVTAFNPLGMVIVVIVSSFTLGEQMNLGSCWSDCHCYLYLIIWGKSKDPSLSDSRNEEVEMLNDEEMSPGKNVSKSKVDDGIVGEEVDGEALV</sequence>
<evidence type="ECO:0000256" key="5">
    <source>
        <dbReference type="ARBA" id="ARBA00023136"/>
    </source>
</evidence>
<feature type="compositionally biased region" description="Acidic residues" evidence="7">
    <location>
        <begin position="256"/>
        <end position="267"/>
    </location>
</feature>
<gene>
    <name evidence="9" type="ORF">OSB04_018611</name>
</gene>
<feature type="region of interest" description="Disordered" evidence="7">
    <location>
        <begin position="223"/>
        <end position="267"/>
    </location>
</feature>
<evidence type="ECO:0000313" key="9">
    <source>
        <dbReference type="EMBL" id="KAJ9554566.1"/>
    </source>
</evidence>
<keyword evidence="10" id="KW-1185">Reference proteome</keyword>
<feature type="transmembrane region" description="Helical" evidence="6">
    <location>
        <begin position="175"/>
        <end position="195"/>
    </location>
</feature>